<protein>
    <submittedName>
        <fullName evidence="1">Uncharacterized protein</fullName>
    </submittedName>
</protein>
<reference evidence="1" key="1">
    <citation type="journal article" date="2014" name="Front. Microbiol.">
        <title>High frequency of phylogenetically diverse reductive dehalogenase-homologous genes in deep subseafloor sedimentary metagenomes.</title>
        <authorList>
            <person name="Kawai M."/>
            <person name="Futagami T."/>
            <person name="Toyoda A."/>
            <person name="Takaki Y."/>
            <person name="Nishi S."/>
            <person name="Hori S."/>
            <person name="Arai W."/>
            <person name="Tsubouchi T."/>
            <person name="Morono Y."/>
            <person name="Uchiyama I."/>
            <person name="Ito T."/>
            <person name="Fujiyama A."/>
            <person name="Inagaki F."/>
            <person name="Takami H."/>
        </authorList>
    </citation>
    <scope>NUCLEOTIDE SEQUENCE</scope>
    <source>
        <strain evidence="1">Expedition CK06-06</strain>
    </source>
</reference>
<sequence>VEIDATSTTDTFQWSDDGGGSWNATGIEASTSATTLNNGVTVTFASTTGHDLADYWDFTVTVTNPLAIQNLAGTRSLFVGNDGKVGIGTTTPGAKLHVYDGAGAGSSPGTSDFITIENDISGFLNIISGTAGWGGVLFSDDTRAQGFIYHNHSTNKMHFAATGGDDWDGDMVIDTNGNVGIGTTTPASTLHVFGDLRVGTTTVPTLFVDGDTGNVGIGTTTPTGIFVVATSTGASLFHVDGSGNVGIGTASPGYPMTFAASTGGKIQLYQAGNDWLIGLEPNEMRFAMGNSDSHSISFRKDYASGPSVMVLKGSGNVGIGTETPSSRLTIVAGATDGAFAIGDFNAEVIDNMETGAGWVVTEVAGSGETVTSSETATHIKVG</sequence>
<proteinExistence type="predicted"/>
<organism evidence="1">
    <name type="scientific">marine sediment metagenome</name>
    <dbReference type="NCBI Taxonomy" id="412755"/>
    <lineage>
        <taxon>unclassified sequences</taxon>
        <taxon>metagenomes</taxon>
        <taxon>ecological metagenomes</taxon>
    </lineage>
</organism>
<feature type="non-terminal residue" evidence="1">
    <location>
        <position position="382"/>
    </location>
</feature>
<evidence type="ECO:0000313" key="1">
    <source>
        <dbReference type="EMBL" id="GAF72024.1"/>
    </source>
</evidence>
<gene>
    <name evidence="1" type="ORF">S01H1_15276</name>
</gene>
<feature type="non-terminal residue" evidence="1">
    <location>
        <position position="1"/>
    </location>
</feature>
<comment type="caution">
    <text evidence="1">The sequence shown here is derived from an EMBL/GenBank/DDBJ whole genome shotgun (WGS) entry which is preliminary data.</text>
</comment>
<name>X0RT47_9ZZZZ</name>
<dbReference type="AlphaFoldDB" id="X0RT47"/>
<accession>X0RT47</accession>
<dbReference type="EMBL" id="BARS01007972">
    <property type="protein sequence ID" value="GAF72024.1"/>
    <property type="molecule type" value="Genomic_DNA"/>
</dbReference>